<dbReference type="SUPFAM" id="SSF50104">
    <property type="entry name" value="Translation proteins SH3-like domain"/>
    <property type="match status" value="1"/>
</dbReference>
<dbReference type="FunFam" id="2.30.30.30:FF:000004">
    <property type="entry name" value="50S ribosomal protein L24"/>
    <property type="match status" value="1"/>
</dbReference>
<protein>
    <recommendedName>
        <fullName evidence="6 8">Large ribosomal subunit protein uL24</fullName>
    </recommendedName>
</protein>
<comment type="similarity">
    <text evidence="1 8 9">Belongs to the universal ribosomal protein uL24 family.</text>
</comment>
<dbReference type="CDD" id="cd06089">
    <property type="entry name" value="KOW_RPL26"/>
    <property type="match status" value="1"/>
</dbReference>
<dbReference type="PROSITE" id="PS01108">
    <property type="entry name" value="RIBOSOMAL_L24"/>
    <property type="match status" value="1"/>
</dbReference>
<evidence type="ECO:0000256" key="2">
    <source>
        <dbReference type="ARBA" id="ARBA00022730"/>
    </source>
</evidence>
<dbReference type="NCBIfam" id="TIGR01079">
    <property type="entry name" value="rplX_bact"/>
    <property type="match status" value="1"/>
</dbReference>
<dbReference type="InterPro" id="IPR008991">
    <property type="entry name" value="Translation_prot_SH3-like_sf"/>
</dbReference>
<dbReference type="Gene3D" id="2.30.30.30">
    <property type="match status" value="1"/>
</dbReference>
<dbReference type="HAMAP" id="MF_01326_B">
    <property type="entry name" value="Ribosomal_uL24_B"/>
    <property type="match status" value="1"/>
</dbReference>
<proteinExistence type="inferred from homology"/>
<dbReference type="GO" id="GO:0003735">
    <property type="term" value="F:structural constituent of ribosome"/>
    <property type="evidence" value="ECO:0007669"/>
    <property type="project" value="InterPro"/>
</dbReference>
<reference evidence="11 12" key="1">
    <citation type="journal article" date="2011" name="Stand. Genomic Sci.">
        <title>Complete genome sequence of the acetate-degrading sulfate reducer Desulfobacca acetoxidans type strain (ASRB2).</title>
        <authorList>
            <person name="Goker M."/>
            <person name="Teshima H."/>
            <person name="Lapidus A."/>
            <person name="Nolan M."/>
            <person name="Lucas S."/>
            <person name="Hammon N."/>
            <person name="Deshpande S."/>
            <person name="Cheng J.F."/>
            <person name="Tapia R."/>
            <person name="Han C."/>
            <person name="Goodwin L."/>
            <person name="Pitluck S."/>
            <person name="Huntemann M."/>
            <person name="Liolios K."/>
            <person name="Ivanova N."/>
            <person name="Pagani I."/>
            <person name="Mavromatis K."/>
            <person name="Ovchinikova G."/>
            <person name="Pati A."/>
            <person name="Chen A."/>
            <person name="Palaniappan K."/>
            <person name="Land M."/>
            <person name="Hauser L."/>
            <person name="Brambilla E.M."/>
            <person name="Rohde M."/>
            <person name="Spring S."/>
            <person name="Detter J.C."/>
            <person name="Woyke T."/>
            <person name="Bristow J."/>
            <person name="Eisen J.A."/>
            <person name="Markowitz V."/>
            <person name="Hugenholtz P."/>
            <person name="Kyrpides N.C."/>
            <person name="Klenk H.P."/>
        </authorList>
    </citation>
    <scope>NUCLEOTIDE SEQUENCE [LARGE SCALE GENOMIC DNA]</scope>
    <source>
        <strain evidence="12">ATCC 700848 / DSM 11109 / ASRB2</strain>
    </source>
</reference>
<dbReference type="RefSeq" id="WP_013706411.1">
    <property type="nucleotide sequence ID" value="NC_015388.1"/>
</dbReference>
<accession>F2NJC8</accession>
<keyword evidence="12" id="KW-1185">Reference proteome</keyword>
<organism evidence="11 12">
    <name type="scientific">Desulfobacca acetoxidans (strain ATCC 700848 / DSM 11109 / ASRB2)</name>
    <dbReference type="NCBI Taxonomy" id="880072"/>
    <lineage>
        <taxon>Bacteria</taxon>
        <taxon>Pseudomonadati</taxon>
        <taxon>Thermodesulfobacteriota</taxon>
        <taxon>Desulfobaccia</taxon>
        <taxon>Desulfobaccales</taxon>
        <taxon>Desulfobaccaceae</taxon>
        <taxon>Desulfobacca</taxon>
    </lineage>
</organism>
<dbReference type="GO" id="GO:0005840">
    <property type="term" value="C:ribosome"/>
    <property type="evidence" value="ECO:0007669"/>
    <property type="project" value="UniProtKB-KW"/>
</dbReference>
<evidence type="ECO:0000259" key="10">
    <source>
        <dbReference type="SMART" id="SM00739"/>
    </source>
</evidence>
<evidence type="ECO:0000256" key="6">
    <source>
        <dbReference type="ARBA" id="ARBA00035206"/>
    </source>
</evidence>
<keyword evidence="5 8" id="KW-0687">Ribonucleoprotein</keyword>
<dbReference type="GO" id="GO:0019843">
    <property type="term" value="F:rRNA binding"/>
    <property type="evidence" value="ECO:0007669"/>
    <property type="project" value="UniProtKB-UniRule"/>
</dbReference>
<keyword evidence="4 8" id="KW-0689">Ribosomal protein</keyword>
<evidence type="ECO:0000256" key="4">
    <source>
        <dbReference type="ARBA" id="ARBA00022980"/>
    </source>
</evidence>
<keyword evidence="2 8" id="KW-0699">rRNA-binding</keyword>
<evidence type="ECO:0000256" key="3">
    <source>
        <dbReference type="ARBA" id="ARBA00022884"/>
    </source>
</evidence>
<keyword evidence="3 8" id="KW-0694">RNA-binding</keyword>
<sequence length="116" mass="12946">MAKKKPIETEIIIRIKKNDKVEVIAGKEKGKTGKVLKVLRDKNRVLVEKINMIKRHTRPSPTTGQGGIIEKEAPLHISNVKLICGKCTEATRIKKTQTADGKWVRTCCKCGELIEG</sequence>
<gene>
    <name evidence="8" type="primary">rplX</name>
    <name evidence="11" type="ordered locus">Desac_1445</name>
</gene>
<dbReference type="InterPro" id="IPR057264">
    <property type="entry name" value="Ribosomal_uL24_C"/>
</dbReference>
<dbReference type="HOGENOM" id="CLU_093315_2_3_7"/>
<dbReference type="InterPro" id="IPR005825">
    <property type="entry name" value="Ribosomal_uL24_CS"/>
</dbReference>
<dbReference type="Proteomes" id="UP000000483">
    <property type="component" value="Chromosome"/>
</dbReference>
<comment type="function">
    <text evidence="7 8">One of the proteins that surrounds the polypeptide exit tunnel on the outside of the subunit.</text>
</comment>
<evidence type="ECO:0000313" key="11">
    <source>
        <dbReference type="EMBL" id="AEB09300.1"/>
    </source>
</evidence>
<reference evidence="12" key="2">
    <citation type="submission" date="2011-03" db="EMBL/GenBank/DDBJ databases">
        <title>The complete genome of Desulfobacca acetoxidans DSM 11109.</title>
        <authorList>
            <consortium name="US DOE Joint Genome Institute (JGI-PGF)"/>
            <person name="Lucas S."/>
            <person name="Copeland A."/>
            <person name="Lapidus A."/>
            <person name="Bruce D."/>
            <person name="Goodwin L."/>
            <person name="Pitluck S."/>
            <person name="Peters L."/>
            <person name="Kyrpides N."/>
            <person name="Mavromatis K."/>
            <person name="Ivanova N."/>
            <person name="Ovchinnikova G."/>
            <person name="Teshima H."/>
            <person name="Detter J.C."/>
            <person name="Han C."/>
            <person name="Land M."/>
            <person name="Hauser L."/>
            <person name="Markowitz V."/>
            <person name="Cheng J.-F."/>
            <person name="Hugenholtz P."/>
            <person name="Woyke T."/>
            <person name="Wu D."/>
            <person name="Spring S."/>
            <person name="Schueler E."/>
            <person name="Brambilla E."/>
            <person name="Klenk H.-P."/>
            <person name="Eisen J.A."/>
        </authorList>
    </citation>
    <scope>NUCLEOTIDE SEQUENCE [LARGE SCALE GENOMIC DNA]</scope>
    <source>
        <strain evidence="12">ATCC 700848 / DSM 11109 / ASRB2</strain>
    </source>
</reference>
<dbReference type="OrthoDB" id="9807419at2"/>
<dbReference type="eggNOG" id="COG0198">
    <property type="taxonomic scope" value="Bacteria"/>
</dbReference>
<dbReference type="AlphaFoldDB" id="F2NJC8"/>
<dbReference type="GO" id="GO:1990904">
    <property type="term" value="C:ribonucleoprotein complex"/>
    <property type="evidence" value="ECO:0007669"/>
    <property type="project" value="UniProtKB-KW"/>
</dbReference>
<dbReference type="Pfam" id="PF17136">
    <property type="entry name" value="ribosomal_L24"/>
    <property type="match status" value="1"/>
</dbReference>
<dbReference type="SMART" id="SM00739">
    <property type="entry name" value="KOW"/>
    <property type="match status" value="1"/>
</dbReference>
<dbReference type="InterPro" id="IPR005824">
    <property type="entry name" value="KOW"/>
</dbReference>
<evidence type="ECO:0000256" key="7">
    <source>
        <dbReference type="ARBA" id="ARBA00058688"/>
    </source>
</evidence>
<evidence type="ECO:0000313" key="12">
    <source>
        <dbReference type="Proteomes" id="UP000000483"/>
    </source>
</evidence>
<dbReference type="STRING" id="880072.Desac_1445"/>
<name>F2NJC8_DESAR</name>
<dbReference type="KEGG" id="dao:Desac_1445"/>
<evidence type="ECO:0000256" key="1">
    <source>
        <dbReference type="ARBA" id="ARBA00010618"/>
    </source>
</evidence>
<evidence type="ECO:0000256" key="9">
    <source>
        <dbReference type="RuleBase" id="RU003477"/>
    </source>
</evidence>
<evidence type="ECO:0000256" key="5">
    <source>
        <dbReference type="ARBA" id="ARBA00023274"/>
    </source>
</evidence>
<dbReference type="InterPro" id="IPR041988">
    <property type="entry name" value="Ribosomal_uL24_KOW"/>
</dbReference>
<comment type="subunit">
    <text evidence="8">Part of the 50S ribosomal subunit.</text>
</comment>
<evidence type="ECO:0000256" key="8">
    <source>
        <dbReference type="HAMAP-Rule" id="MF_01326"/>
    </source>
</evidence>
<feature type="domain" description="KOW" evidence="10">
    <location>
        <begin position="14"/>
        <end position="41"/>
    </location>
</feature>
<dbReference type="GO" id="GO:0006412">
    <property type="term" value="P:translation"/>
    <property type="evidence" value="ECO:0007669"/>
    <property type="project" value="UniProtKB-UniRule"/>
</dbReference>
<dbReference type="InterPro" id="IPR003256">
    <property type="entry name" value="Ribosomal_uL24"/>
</dbReference>
<comment type="function">
    <text evidence="8">One of two assembly initiator proteins, it binds directly to the 5'-end of the 23S rRNA, where it nucleates assembly of the 50S subunit.</text>
</comment>
<dbReference type="InterPro" id="IPR014722">
    <property type="entry name" value="Rib_uL2_dom2"/>
</dbReference>
<dbReference type="Pfam" id="PF00467">
    <property type="entry name" value="KOW"/>
    <property type="match status" value="1"/>
</dbReference>
<dbReference type="PANTHER" id="PTHR12903">
    <property type="entry name" value="MITOCHONDRIAL RIBOSOMAL PROTEIN L24"/>
    <property type="match status" value="1"/>
</dbReference>
<dbReference type="EMBL" id="CP002629">
    <property type="protein sequence ID" value="AEB09300.1"/>
    <property type="molecule type" value="Genomic_DNA"/>
</dbReference>